<feature type="chain" id="PRO_5009514689" description="Uncharacterized protein TP-0789 domain-containing protein" evidence="1">
    <location>
        <begin position="20"/>
        <end position="240"/>
    </location>
</feature>
<dbReference type="InterPro" id="IPR004564">
    <property type="entry name" value="OM_lipoprot_carrier_LolA-like"/>
</dbReference>
<accession>A0A1F4TVQ2</accession>
<organism evidence="3 4">
    <name type="scientific">candidate division WOR-1 bacterium RIFOXYB2_FULL_48_7</name>
    <dbReference type="NCBI Taxonomy" id="1802583"/>
    <lineage>
        <taxon>Bacteria</taxon>
        <taxon>Bacillati</taxon>
        <taxon>Saganbacteria</taxon>
    </lineage>
</organism>
<dbReference type="STRING" id="1802583.A2311_06300"/>
<gene>
    <name evidence="3" type="ORF">A2311_06300</name>
</gene>
<protein>
    <recommendedName>
        <fullName evidence="2">Uncharacterized protein TP-0789 domain-containing protein</fullName>
    </recommendedName>
</protein>
<evidence type="ECO:0000313" key="4">
    <source>
        <dbReference type="Proteomes" id="UP000178951"/>
    </source>
</evidence>
<dbReference type="Pfam" id="PF17131">
    <property type="entry name" value="LolA_like"/>
    <property type="match status" value="1"/>
</dbReference>
<evidence type="ECO:0000259" key="2">
    <source>
        <dbReference type="Pfam" id="PF17131"/>
    </source>
</evidence>
<keyword evidence="1" id="KW-0732">Signal</keyword>
<dbReference type="InterPro" id="IPR029046">
    <property type="entry name" value="LolA/LolB/LppX"/>
</dbReference>
<feature type="domain" description="Uncharacterized protein TP-0789" evidence="2">
    <location>
        <begin position="145"/>
        <end position="238"/>
    </location>
</feature>
<dbReference type="Proteomes" id="UP000178951">
    <property type="component" value="Unassembled WGS sequence"/>
</dbReference>
<comment type="caution">
    <text evidence="3">The sequence shown here is derived from an EMBL/GenBank/DDBJ whole genome shotgun (WGS) entry which is preliminary data.</text>
</comment>
<dbReference type="AlphaFoldDB" id="A0A1F4TVQ2"/>
<dbReference type="EMBL" id="MEUF01000007">
    <property type="protein sequence ID" value="OGC36742.1"/>
    <property type="molecule type" value="Genomic_DNA"/>
</dbReference>
<reference evidence="3 4" key="1">
    <citation type="journal article" date="2016" name="Nat. Commun.">
        <title>Thousands of microbial genomes shed light on interconnected biogeochemical processes in an aquifer system.</title>
        <authorList>
            <person name="Anantharaman K."/>
            <person name="Brown C.T."/>
            <person name="Hug L.A."/>
            <person name="Sharon I."/>
            <person name="Castelle C.J."/>
            <person name="Probst A.J."/>
            <person name="Thomas B.C."/>
            <person name="Singh A."/>
            <person name="Wilkins M.J."/>
            <person name="Karaoz U."/>
            <person name="Brodie E.L."/>
            <person name="Williams K.H."/>
            <person name="Hubbard S.S."/>
            <person name="Banfield J.F."/>
        </authorList>
    </citation>
    <scope>NUCLEOTIDE SEQUENCE [LARGE SCALE GENOMIC DNA]</scope>
</reference>
<feature type="signal peptide" evidence="1">
    <location>
        <begin position="1"/>
        <end position="19"/>
    </location>
</feature>
<dbReference type="SUPFAM" id="SSF89392">
    <property type="entry name" value="Prokaryotic lipoproteins and lipoprotein localization factors"/>
    <property type="match status" value="1"/>
</dbReference>
<name>A0A1F4TVQ2_UNCSA</name>
<dbReference type="InterPro" id="IPR033399">
    <property type="entry name" value="TP_0789-like"/>
</dbReference>
<proteinExistence type="predicted"/>
<sequence length="240" mass="27517">MKKLLFVLTFLLGATCLLAADLSLDDLIKKLEASKSQVKDFYAETSTKMYSDIKFNQKGKASQSEQKGKLWQKGKDKTKIELLTPKRLIMVRQGREVVTFDPVTGQKMRSSLDDDDKKQLGEPTGEFTLERAKKIFTLSVRKQGNDYIVTGIPKQQQGMVGKMEIYINSSRWLPDKIIIYDLQGKKFGESKMEYQQVNNIWVLKKTYSVNNTPIGKMEITMEYSNTKVNQGLDDKEFEVD</sequence>
<dbReference type="CDD" id="cd16325">
    <property type="entry name" value="LolA"/>
    <property type="match status" value="1"/>
</dbReference>
<evidence type="ECO:0000256" key="1">
    <source>
        <dbReference type="SAM" id="SignalP"/>
    </source>
</evidence>
<dbReference type="Gene3D" id="2.50.20.10">
    <property type="entry name" value="Lipoprotein localisation LolA/LolB/LppX"/>
    <property type="match status" value="1"/>
</dbReference>
<evidence type="ECO:0000313" key="3">
    <source>
        <dbReference type="EMBL" id="OGC36742.1"/>
    </source>
</evidence>